<name>A0A511QMR1_9VIBR</name>
<dbReference type="AlphaFoldDB" id="A0A511QMR1"/>
<dbReference type="Pfam" id="PF13505">
    <property type="entry name" value="OMP_b-brl"/>
    <property type="match status" value="1"/>
</dbReference>
<keyword evidence="1 2" id="KW-0732">Signal</keyword>
<feature type="chain" id="PRO_5021978217" description="Outer membrane protein beta-barrel domain-containing protein" evidence="2">
    <location>
        <begin position="20"/>
        <end position="193"/>
    </location>
</feature>
<dbReference type="EMBL" id="BJXK01000003">
    <property type="protein sequence ID" value="GEM78599.1"/>
    <property type="molecule type" value="Genomic_DNA"/>
</dbReference>
<feature type="domain" description="Outer membrane protein beta-barrel" evidence="3">
    <location>
        <begin position="6"/>
        <end position="193"/>
    </location>
</feature>
<proteinExistence type="predicted"/>
<evidence type="ECO:0000256" key="2">
    <source>
        <dbReference type="SAM" id="SignalP"/>
    </source>
</evidence>
<feature type="signal peptide" evidence="2">
    <location>
        <begin position="1"/>
        <end position="19"/>
    </location>
</feature>
<dbReference type="RefSeq" id="WP_119011045.1">
    <property type="nucleotide sequence ID" value="NZ_BJXK01000003.1"/>
</dbReference>
<dbReference type="InterPro" id="IPR027385">
    <property type="entry name" value="Beta-barrel_OMP"/>
</dbReference>
<comment type="caution">
    <text evidence="4">The sequence shown here is derived from an EMBL/GenBank/DDBJ whole genome shotgun (WGS) entry which is preliminary data.</text>
</comment>
<sequence>MKKLILASTLALMSASSFAADDQSGFRVGGGFGTDVGSYKQRNSSEGKIETDPTVVLEAGYDFNSIFAINVKGSGTGTKATNRRGRNGQNLYTTYDLAVEAEAGYTFVTDGGTSIKPYVALGAVAYDKDTSAWLSDSKNAVQARGALGARMTFDNGVYVDGRLQATDFSEKGKTFNAKDDLLTQGMVTVGYKF</sequence>
<dbReference type="SUPFAM" id="SSF56925">
    <property type="entry name" value="OMPA-like"/>
    <property type="match status" value="1"/>
</dbReference>
<evidence type="ECO:0000313" key="5">
    <source>
        <dbReference type="Proteomes" id="UP000321113"/>
    </source>
</evidence>
<reference evidence="4 5" key="1">
    <citation type="submission" date="2019-07" db="EMBL/GenBank/DDBJ databases">
        <title>Whole genome shotgun sequence of Vibrio superstes NBRC 103154.</title>
        <authorList>
            <person name="Hosoyama A."/>
            <person name="Uohara A."/>
            <person name="Ohji S."/>
            <person name="Ichikawa N."/>
        </authorList>
    </citation>
    <scope>NUCLEOTIDE SEQUENCE [LARGE SCALE GENOMIC DNA]</scope>
    <source>
        <strain evidence="4 5">NBRC 103154</strain>
    </source>
</reference>
<keyword evidence="5" id="KW-1185">Reference proteome</keyword>
<dbReference type="InterPro" id="IPR011250">
    <property type="entry name" value="OMP/PagP_B-barrel"/>
</dbReference>
<dbReference type="Gene3D" id="2.40.160.20">
    <property type="match status" value="1"/>
</dbReference>
<evidence type="ECO:0000259" key="3">
    <source>
        <dbReference type="Pfam" id="PF13505"/>
    </source>
</evidence>
<evidence type="ECO:0000313" key="4">
    <source>
        <dbReference type="EMBL" id="GEM78599.1"/>
    </source>
</evidence>
<protein>
    <recommendedName>
        <fullName evidence="3">Outer membrane protein beta-barrel domain-containing protein</fullName>
    </recommendedName>
</protein>
<accession>A0A511QMR1</accession>
<organism evidence="4 5">
    <name type="scientific">Vibrio superstes NBRC 103154</name>
    <dbReference type="NCBI Taxonomy" id="1219062"/>
    <lineage>
        <taxon>Bacteria</taxon>
        <taxon>Pseudomonadati</taxon>
        <taxon>Pseudomonadota</taxon>
        <taxon>Gammaproteobacteria</taxon>
        <taxon>Vibrionales</taxon>
        <taxon>Vibrionaceae</taxon>
        <taxon>Vibrio</taxon>
    </lineage>
</organism>
<dbReference type="Proteomes" id="UP000321113">
    <property type="component" value="Unassembled WGS sequence"/>
</dbReference>
<evidence type="ECO:0000256" key="1">
    <source>
        <dbReference type="ARBA" id="ARBA00022729"/>
    </source>
</evidence>
<gene>
    <name evidence="4" type="ORF">VSU01S_08440</name>
</gene>
<dbReference type="OrthoDB" id="5862605at2"/>